<name>A0A2S9WV69_9FLAO</name>
<accession>A0A2S9WV69</accession>
<keyword evidence="2" id="KW-1185">Reference proteome</keyword>
<dbReference type="OrthoDB" id="1189091at2"/>
<reference evidence="1 2" key="1">
    <citation type="submission" date="2016-11" db="EMBL/GenBank/DDBJ databases">
        <title>Trade-off between light-utilization and light-protection in marine flavobacteria.</title>
        <authorList>
            <person name="Kumagai Y."/>
        </authorList>
    </citation>
    <scope>NUCLEOTIDE SEQUENCE [LARGE SCALE GENOMIC DNA]</scope>
    <source>
        <strain evidence="1 2">JCM 17109</strain>
    </source>
</reference>
<proteinExistence type="predicted"/>
<protein>
    <submittedName>
        <fullName evidence="1">Uncharacterized protein</fullName>
    </submittedName>
</protein>
<dbReference type="RefSeq" id="WP_105983111.1">
    <property type="nucleotide sequence ID" value="NZ_MQUC01000003.1"/>
</dbReference>
<organism evidence="1 2">
    <name type="scientific">Nonlabens agnitus</name>
    <dbReference type="NCBI Taxonomy" id="870484"/>
    <lineage>
        <taxon>Bacteria</taxon>
        <taxon>Pseudomonadati</taxon>
        <taxon>Bacteroidota</taxon>
        <taxon>Flavobacteriia</taxon>
        <taxon>Flavobacteriales</taxon>
        <taxon>Flavobacteriaceae</taxon>
        <taxon>Nonlabens</taxon>
    </lineage>
</organism>
<dbReference type="Proteomes" id="UP000239532">
    <property type="component" value="Unassembled WGS sequence"/>
</dbReference>
<evidence type="ECO:0000313" key="1">
    <source>
        <dbReference type="EMBL" id="PRP67368.1"/>
    </source>
</evidence>
<dbReference type="EMBL" id="MQUC01000003">
    <property type="protein sequence ID" value="PRP67368.1"/>
    <property type="molecule type" value="Genomic_DNA"/>
</dbReference>
<gene>
    <name evidence="1" type="ORF">BST86_09815</name>
</gene>
<dbReference type="AlphaFoldDB" id="A0A2S9WV69"/>
<comment type="caution">
    <text evidence="1">The sequence shown here is derived from an EMBL/GenBank/DDBJ whole genome shotgun (WGS) entry which is preliminary data.</text>
</comment>
<sequence>MNLNISIKLAYIFFFSILIIGCGEKKAKNTIENAKANKISVYNFDDEQQLNQYRKLKLDETHPNLLNPEISNSDYDDVKAAWVDLHQNIGDFMDENDFQWQTTDSTITVVHKFYFDSEGNIENYFFNVINESISFENKEQFSNLISNFAIINSISYQSDGKFAQCGKTRYLNY</sequence>
<evidence type="ECO:0000313" key="2">
    <source>
        <dbReference type="Proteomes" id="UP000239532"/>
    </source>
</evidence>